<feature type="transmembrane region" description="Helical" evidence="7">
    <location>
        <begin position="897"/>
        <end position="927"/>
    </location>
</feature>
<organism evidence="10 11">
    <name type="scientific">Flavobacterium terrigena</name>
    <dbReference type="NCBI Taxonomy" id="402734"/>
    <lineage>
        <taxon>Bacteria</taxon>
        <taxon>Pseudomonadati</taxon>
        <taxon>Bacteroidota</taxon>
        <taxon>Flavobacteriia</taxon>
        <taxon>Flavobacteriales</taxon>
        <taxon>Flavobacteriaceae</taxon>
        <taxon>Flavobacterium</taxon>
    </lineage>
</organism>
<protein>
    <submittedName>
        <fullName evidence="10">Cytochrome c-type biogenesis protein CcsB</fullName>
    </submittedName>
</protein>
<feature type="domain" description="ResB-like" evidence="9">
    <location>
        <begin position="345"/>
        <end position="780"/>
    </location>
</feature>
<feature type="transmembrane region" description="Helical" evidence="7">
    <location>
        <begin position="1011"/>
        <end position="1031"/>
    </location>
</feature>
<evidence type="ECO:0000256" key="3">
    <source>
        <dbReference type="ARBA" id="ARBA00022748"/>
    </source>
</evidence>
<keyword evidence="11" id="KW-1185">Reference proteome</keyword>
<dbReference type="AlphaFoldDB" id="A0A1H6RZQ0"/>
<dbReference type="InterPro" id="IPR045062">
    <property type="entry name" value="Cyt_c_biogenesis_CcsA/CcmC"/>
</dbReference>
<feature type="transmembrane region" description="Helical" evidence="7">
    <location>
        <begin position="44"/>
        <end position="66"/>
    </location>
</feature>
<evidence type="ECO:0000256" key="1">
    <source>
        <dbReference type="ARBA" id="ARBA00004141"/>
    </source>
</evidence>
<evidence type="ECO:0000256" key="6">
    <source>
        <dbReference type="SAM" id="MobiDB-lite"/>
    </source>
</evidence>
<feature type="region of interest" description="Disordered" evidence="6">
    <location>
        <begin position="490"/>
        <end position="511"/>
    </location>
</feature>
<gene>
    <name evidence="10" type="ORF">SAMN05660918_0963</name>
</gene>
<reference evidence="11" key="1">
    <citation type="submission" date="2016-10" db="EMBL/GenBank/DDBJ databases">
        <authorList>
            <person name="Varghese N."/>
            <person name="Submissions S."/>
        </authorList>
    </citation>
    <scope>NUCLEOTIDE SEQUENCE [LARGE SCALE GENOMIC DNA]</scope>
    <source>
        <strain evidence="11">DSM 17934</strain>
    </source>
</reference>
<proteinExistence type="predicted"/>
<dbReference type="EMBL" id="FNYA01000002">
    <property type="protein sequence ID" value="SEI56662.1"/>
    <property type="molecule type" value="Genomic_DNA"/>
</dbReference>
<feature type="transmembrane region" description="Helical" evidence="7">
    <location>
        <begin position="986"/>
        <end position="1004"/>
    </location>
</feature>
<comment type="subcellular location">
    <subcellularLocation>
        <location evidence="1">Membrane</location>
        <topology evidence="1">Multi-pass membrane protein</topology>
    </subcellularLocation>
</comment>
<feature type="transmembrane region" description="Helical" evidence="7">
    <location>
        <begin position="947"/>
        <end position="966"/>
    </location>
</feature>
<dbReference type="Pfam" id="PF01578">
    <property type="entry name" value="Cytochrom_C_asm"/>
    <property type="match status" value="1"/>
</dbReference>
<feature type="transmembrane region" description="Helical" evidence="7">
    <location>
        <begin position="762"/>
        <end position="781"/>
    </location>
</feature>
<feature type="transmembrane region" description="Helical" evidence="7">
    <location>
        <begin position="78"/>
        <end position="99"/>
    </location>
</feature>
<keyword evidence="3" id="KW-0201">Cytochrome c-type biogenesis</keyword>
<feature type="transmembrane region" description="Helical" evidence="7">
    <location>
        <begin position="862"/>
        <end position="882"/>
    </location>
</feature>
<feature type="transmembrane region" description="Helical" evidence="7">
    <location>
        <begin position="827"/>
        <end position="850"/>
    </location>
</feature>
<dbReference type="STRING" id="402734.SAMN05660918_0963"/>
<feature type="transmembrane region" description="Helical" evidence="7">
    <location>
        <begin position="12"/>
        <end position="32"/>
    </location>
</feature>
<dbReference type="OrthoDB" id="9814290at2"/>
<dbReference type="GO" id="GO:0017004">
    <property type="term" value="P:cytochrome complex assembly"/>
    <property type="evidence" value="ECO:0007669"/>
    <property type="project" value="UniProtKB-KW"/>
</dbReference>
<feature type="transmembrane region" description="Helical" evidence="7">
    <location>
        <begin position="793"/>
        <end position="815"/>
    </location>
</feature>
<dbReference type="Pfam" id="PF05140">
    <property type="entry name" value="ResB"/>
    <property type="match status" value="1"/>
</dbReference>
<evidence type="ECO:0000259" key="9">
    <source>
        <dbReference type="Pfam" id="PF05140"/>
    </source>
</evidence>
<keyword evidence="5 7" id="KW-0472">Membrane</keyword>
<evidence type="ECO:0000313" key="10">
    <source>
        <dbReference type="EMBL" id="SEI56662.1"/>
    </source>
</evidence>
<sequence>MLQKLLSALYSTRLMALLFIGFAAAMAAGTFIEDAYNTETARILVYNTWWFEAIMVFFVINFFGNIKRYQLYKREKWATLLLHLSFIFIIIGAFVTRYISYEGLMPIREGATANMVYSDMPHLTAFVDGDYKGEMKRKTIEKQLLLSQAVNNSFSYSDDFSDVPYKIELQEFIMNASETFKPNAKGDLYIKLVEASGGSRKEHFLRDGEVKNISNVLFAFNKFTQGAVNITKIAEAYTIQTPFDGNFMRMADKMQGTIAKDQPSPLMFRSLYNAGGIQFVLPELAQNGEVVLASNDNYKDKKTDDAIVVKVTSQNKEEIVTLMGSKGKQGEPKSFKIGKLDFTLMYGSKVHTLPFSIKLNDFIADKQPGTEKSYSAFKSKIDVIDGKESFKYDIFMNHVLDYKGFRLFQASFDEDEKGTVLSVNHDFWGTWITYIGYFLLYFALMAILFDKNTRFNDLIIKLDKIRAKKAALTVLLFFFGLVGFAQDNHTNHDGHNHGTEPHQHDTSVQKPKMPTVAESLKEIKKYMVSADHAEKFGRLVIQDYSGRMKPVNTFSSELLRKVSKSDTFEGYTSDQVLISMNQFPEFWYQIPIIYLKRGNDSIRKIIGVDKEAKYAPLISFFDDFGNYKLQKQTDEAYKVAVPDQFQKDFLDADKKVNLLYSAISGQILRFFPLPKDTNNKWASYLELQHPTKTNLDVVKNIIPFYFSEAARASQSKNYKNAESLLKGLSDYQKKFGGKIMLSDDKLEAEIQYNKYDIFKKLFSWYMYAGTLMFVFVIVQIFNKKKWVNYVVKFFHGTIILLFILHLAGLIVRWYISGHAPWSDAYESMIYVAWATMLFTLLLGVTPLWLFIVTGKIWIKSPLTVAAGAFVTSIILMVAHWNWMDPSIANLQPVLDSYWLMIHVAVIVASYGPFTLAMILGLVSLFLIIFTNKKNKAKMELNIKEITYINEMALTVGLVMLTIGNFLGGQWANESWGRYWGWDPKETWALISIMVYAFVIHARFVPALRGLFAYNFMSVLAFASILMTYFGVNFHLSGLHSYASGEQQNVIYYAYALSIVLAISAVAYVQYRRFYKKKK</sequence>
<evidence type="ECO:0000256" key="4">
    <source>
        <dbReference type="ARBA" id="ARBA00022989"/>
    </source>
</evidence>
<feature type="domain" description="Cytochrome c assembly protein" evidence="8">
    <location>
        <begin position="821"/>
        <end position="1039"/>
    </location>
</feature>
<feature type="transmembrane region" description="Helical" evidence="7">
    <location>
        <begin position="470"/>
        <end position="486"/>
    </location>
</feature>
<dbReference type="InterPro" id="IPR002541">
    <property type="entry name" value="Cyt_c_assembly"/>
</dbReference>
<evidence type="ECO:0000256" key="2">
    <source>
        <dbReference type="ARBA" id="ARBA00022692"/>
    </source>
</evidence>
<keyword evidence="2 7" id="KW-0812">Transmembrane</keyword>
<feature type="compositionally biased region" description="Basic and acidic residues" evidence="6">
    <location>
        <begin position="490"/>
        <end position="507"/>
    </location>
</feature>
<dbReference type="InterPro" id="IPR007816">
    <property type="entry name" value="ResB-like_domain"/>
</dbReference>
<feature type="transmembrane region" description="Helical" evidence="7">
    <location>
        <begin position="428"/>
        <end position="449"/>
    </location>
</feature>
<evidence type="ECO:0000256" key="5">
    <source>
        <dbReference type="ARBA" id="ARBA00023136"/>
    </source>
</evidence>
<dbReference type="GO" id="GO:0005886">
    <property type="term" value="C:plasma membrane"/>
    <property type="evidence" value="ECO:0007669"/>
    <property type="project" value="TreeGrafter"/>
</dbReference>
<dbReference type="PANTHER" id="PTHR30071">
    <property type="entry name" value="HEME EXPORTER PROTEIN C"/>
    <property type="match status" value="1"/>
</dbReference>
<accession>A0A1H6RZQ0</accession>
<evidence type="ECO:0000256" key="7">
    <source>
        <dbReference type="SAM" id="Phobius"/>
    </source>
</evidence>
<evidence type="ECO:0000259" key="8">
    <source>
        <dbReference type="Pfam" id="PF01578"/>
    </source>
</evidence>
<dbReference type="Proteomes" id="UP000199702">
    <property type="component" value="Unassembled WGS sequence"/>
</dbReference>
<keyword evidence="4 7" id="KW-1133">Transmembrane helix</keyword>
<evidence type="ECO:0000313" key="11">
    <source>
        <dbReference type="Proteomes" id="UP000199702"/>
    </source>
</evidence>
<dbReference type="RefSeq" id="WP_091308941.1">
    <property type="nucleotide sequence ID" value="NZ_CBCSJU010000005.1"/>
</dbReference>
<dbReference type="PANTHER" id="PTHR30071:SF1">
    <property type="entry name" value="CYTOCHROME B_B6 PROTEIN-RELATED"/>
    <property type="match status" value="1"/>
</dbReference>
<name>A0A1H6RZQ0_9FLAO</name>
<feature type="transmembrane region" description="Helical" evidence="7">
    <location>
        <begin position="1051"/>
        <end position="1070"/>
    </location>
</feature>
<dbReference type="GO" id="GO:0020037">
    <property type="term" value="F:heme binding"/>
    <property type="evidence" value="ECO:0007669"/>
    <property type="project" value="InterPro"/>
</dbReference>